<dbReference type="AlphaFoldDB" id="A0AAV1RF34"/>
<name>A0AAV1RF34_9ROSI</name>
<proteinExistence type="predicted"/>
<evidence type="ECO:0000256" key="1">
    <source>
        <dbReference type="SAM" id="MobiDB-lite"/>
    </source>
</evidence>
<reference evidence="2 3" key="1">
    <citation type="submission" date="2024-01" db="EMBL/GenBank/DDBJ databases">
        <authorList>
            <person name="Waweru B."/>
        </authorList>
    </citation>
    <scope>NUCLEOTIDE SEQUENCE [LARGE SCALE GENOMIC DNA]</scope>
</reference>
<keyword evidence="3" id="KW-1185">Reference proteome</keyword>
<gene>
    <name evidence="2" type="ORF">DCAF_LOCUS10378</name>
</gene>
<dbReference type="InterPro" id="IPR015422">
    <property type="entry name" value="PyrdxlP-dep_Trfase_small"/>
</dbReference>
<accession>A0AAV1RF34</accession>
<comment type="caution">
    <text evidence="2">The sequence shown here is derived from an EMBL/GenBank/DDBJ whole genome shotgun (WGS) entry which is preliminary data.</text>
</comment>
<dbReference type="Gene3D" id="3.90.1150.10">
    <property type="entry name" value="Aspartate Aminotransferase, domain 1"/>
    <property type="match status" value="1"/>
</dbReference>
<evidence type="ECO:0000313" key="2">
    <source>
        <dbReference type="EMBL" id="CAK7335386.1"/>
    </source>
</evidence>
<feature type="region of interest" description="Disordered" evidence="1">
    <location>
        <begin position="71"/>
        <end position="95"/>
    </location>
</feature>
<protein>
    <submittedName>
        <fullName evidence="2">Uncharacterized protein</fullName>
    </submittedName>
</protein>
<dbReference type="EMBL" id="CAWUPB010000994">
    <property type="protein sequence ID" value="CAK7335386.1"/>
    <property type="molecule type" value="Genomic_DNA"/>
</dbReference>
<dbReference type="Proteomes" id="UP001314170">
    <property type="component" value="Unassembled WGS sequence"/>
</dbReference>
<organism evidence="2 3">
    <name type="scientific">Dovyalis caffra</name>
    <dbReference type="NCBI Taxonomy" id="77055"/>
    <lineage>
        <taxon>Eukaryota</taxon>
        <taxon>Viridiplantae</taxon>
        <taxon>Streptophyta</taxon>
        <taxon>Embryophyta</taxon>
        <taxon>Tracheophyta</taxon>
        <taxon>Spermatophyta</taxon>
        <taxon>Magnoliopsida</taxon>
        <taxon>eudicotyledons</taxon>
        <taxon>Gunneridae</taxon>
        <taxon>Pentapetalae</taxon>
        <taxon>rosids</taxon>
        <taxon>fabids</taxon>
        <taxon>Malpighiales</taxon>
        <taxon>Salicaceae</taxon>
        <taxon>Flacourtieae</taxon>
        <taxon>Dovyalis</taxon>
    </lineage>
</organism>
<feature type="compositionally biased region" description="Basic and acidic residues" evidence="1">
    <location>
        <begin position="71"/>
        <end position="81"/>
    </location>
</feature>
<sequence length="194" mass="21165">MTRTRLSRTLAFEPGEEAKQTTAIRRGGTAMRVMVPLQGIVQGRGGLFLGSVIPCALSYFLQLYLRRKHRDDMTDQDDPNRDPNVPSPSGSAGQLTELSGFLRNSSSNLLSPRSPRGPVFLSSRVSGMVKSGDSPYYAGLKKVLEDPYDETGNPNGVIQLGMDENKLTLDLVKERLVENAKEAILGAVAVKERS</sequence>
<evidence type="ECO:0000313" key="3">
    <source>
        <dbReference type="Proteomes" id="UP001314170"/>
    </source>
</evidence>